<dbReference type="Proteomes" id="UP000664477">
    <property type="component" value="Unassembled WGS sequence"/>
</dbReference>
<organism evidence="2 3">
    <name type="scientific">Providencia rettgeri</name>
    <dbReference type="NCBI Taxonomy" id="587"/>
    <lineage>
        <taxon>Bacteria</taxon>
        <taxon>Pseudomonadati</taxon>
        <taxon>Pseudomonadota</taxon>
        <taxon>Gammaproteobacteria</taxon>
        <taxon>Enterobacterales</taxon>
        <taxon>Morganellaceae</taxon>
        <taxon>Providencia</taxon>
    </lineage>
</organism>
<reference evidence="2" key="1">
    <citation type="submission" date="2021-03" db="EMBL/GenBank/DDBJ databases">
        <title>Molecular epidemiology and mechanisms of colistin and carbapenem resistance in Enterobacteriaceae from clinical isolates, the environment and porcine samples in Pretoria, South Africa.</title>
        <authorList>
            <person name="Bogoshi D."/>
            <person name="Mbelle N.M."/>
            <person name="Naidoo V."/>
            <person name="Osei Sekyere J."/>
        </authorList>
    </citation>
    <scope>NUCLEOTIDE SEQUENCE</scope>
    <source>
        <strain evidence="2">C052</strain>
    </source>
</reference>
<evidence type="ECO:0000313" key="3">
    <source>
        <dbReference type="Proteomes" id="UP000664477"/>
    </source>
</evidence>
<dbReference type="AlphaFoldDB" id="A0A939NG90"/>
<protein>
    <submittedName>
        <fullName evidence="2">Uncharacterized protein</fullName>
    </submittedName>
</protein>
<dbReference type="Pfam" id="PF18934">
    <property type="entry name" value="DUF5682"/>
    <property type="match status" value="1"/>
</dbReference>
<gene>
    <name evidence="2" type="ORF">J4727_18050</name>
</gene>
<dbReference type="EMBL" id="JAGETQ010000159">
    <property type="protein sequence ID" value="MBO1916592.1"/>
    <property type="molecule type" value="Genomic_DNA"/>
</dbReference>
<feature type="region of interest" description="Disordered" evidence="1">
    <location>
        <begin position="1"/>
        <end position="22"/>
    </location>
</feature>
<accession>A0A939NG90</accession>
<evidence type="ECO:0000256" key="1">
    <source>
        <dbReference type="SAM" id="MobiDB-lite"/>
    </source>
</evidence>
<sequence length="107" mass="12434">MIPSHPSPLWQTELKPTQTDDKSDAVTRSAYFPFCEYSPEWQALQMGQQYQAQLRFIDLPWTAQVNEDKLMICNPKFAERALPVHSLFISQLEERGYGDMMNMGTNF</sequence>
<name>A0A939NG90_PRORE</name>
<dbReference type="InterPro" id="IPR043737">
    <property type="entry name" value="DUF5682"/>
</dbReference>
<proteinExistence type="predicted"/>
<evidence type="ECO:0000313" key="2">
    <source>
        <dbReference type="EMBL" id="MBO1916592.1"/>
    </source>
</evidence>
<comment type="caution">
    <text evidence="2">The sequence shown here is derived from an EMBL/GenBank/DDBJ whole genome shotgun (WGS) entry which is preliminary data.</text>
</comment>